<comment type="caution">
    <text evidence="6">The sequence shown here is derived from an EMBL/GenBank/DDBJ whole genome shotgun (WGS) entry which is preliminary data.</text>
</comment>
<evidence type="ECO:0000256" key="3">
    <source>
        <dbReference type="ARBA" id="ARBA00023004"/>
    </source>
</evidence>
<dbReference type="EMBL" id="WSLF01000002">
    <property type="protein sequence ID" value="KAE9636111.1"/>
    <property type="molecule type" value="Genomic_DNA"/>
</dbReference>
<dbReference type="SUPFAM" id="SSF53323">
    <property type="entry name" value="Pyruvate-ferredoxin oxidoreductase, PFOR, domain III"/>
    <property type="match status" value="1"/>
</dbReference>
<proteinExistence type="predicted"/>
<dbReference type="RefSeq" id="WP_158739365.1">
    <property type="nucleotide sequence ID" value="NZ_JAFBEP010000003.1"/>
</dbReference>
<dbReference type="SUPFAM" id="SSF54862">
    <property type="entry name" value="4Fe-4S ferredoxins"/>
    <property type="match status" value="1"/>
</dbReference>
<protein>
    <submittedName>
        <fullName evidence="6">4Fe-4S dicluster domain-containing protein</fullName>
    </submittedName>
</protein>
<dbReference type="InterPro" id="IPR019752">
    <property type="entry name" value="Pyrv/ketoisovalerate_OxRed_cat"/>
</dbReference>
<evidence type="ECO:0000313" key="6">
    <source>
        <dbReference type="EMBL" id="KAE9636111.1"/>
    </source>
</evidence>
<dbReference type="OrthoDB" id="9794954at2"/>
<dbReference type="InterPro" id="IPR017900">
    <property type="entry name" value="4Fe4S_Fe_S_CS"/>
</dbReference>
<evidence type="ECO:0000313" key="7">
    <source>
        <dbReference type="Proteomes" id="UP000483018"/>
    </source>
</evidence>
<dbReference type="Proteomes" id="UP000483018">
    <property type="component" value="Unassembled WGS sequence"/>
</dbReference>
<dbReference type="Gene3D" id="3.30.70.3270">
    <property type="match status" value="1"/>
</dbReference>
<dbReference type="GO" id="GO:0016625">
    <property type="term" value="F:oxidoreductase activity, acting on the aldehyde or oxo group of donors, iron-sulfur protein as acceptor"/>
    <property type="evidence" value="ECO:0007669"/>
    <property type="project" value="InterPro"/>
</dbReference>
<dbReference type="Gene3D" id="3.40.920.10">
    <property type="entry name" value="Pyruvate-ferredoxin oxidoreductase, PFOR, domain III"/>
    <property type="match status" value="1"/>
</dbReference>
<dbReference type="Pfam" id="PF01558">
    <property type="entry name" value="POR"/>
    <property type="match status" value="1"/>
</dbReference>
<accession>A0A7C8HFK3</accession>
<keyword evidence="4" id="KW-0411">Iron-sulfur</keyword>
<organism evidence="6 7">
    <name type="scientific">Defluviitalea raffinosedens</name>
    <dbReference type="NCBI Taxonomy" id="1450156"/>
    <lineage>
        <taxon>Bacteria</taxon>
        <taxon>Bacillati</taxon>
        <taxon>Bacillota</taxon>
        <taxon>Clostridia</taxon>
        <taxon>Lachnospirales</taxon>
        <taxon>Defluviitaleaceae</taxon>
        <taxon>Defluviitalea</taxon>
    </lineage>
</organism>
<dbReference type="GO" id="GO:0046872">
    <property type="term" value="F:metal ion binding"/>
    <property type="evidence" value="ECO:0007669"/>
    <property type="project" value="UniProtKB-KW"/>
</dbReference>
<dbReference type="InterPro" id="IPR017896">
    <property type="entry name" value="4Fe4S_Fe-S-bd"/>
</dbReference>
<dbReference type="InterPro" id="IPR011894">
    <property type="entry name" value="PorC_KorC"/>
</dbReference>
<name>A0A7C8HFK3_9FIRM</name>
<dbReference type="AlphaFoldDB" id="A0A7C8HFK3"/>
<evidence type="ECO:0000256" key="1">
    <source>
        <dbReference type="ARBA" id="ARBA00022723"/>
    </source>
</evidence>
<feature type="domain" description="4Fe-4S ferredoxin-type" evidence="5">
    <location>
        <begin position="251"/>
        <end position="280"/>
    </location>
</feature>
<dbReference type="InterPro" id="IPR051626">
    <property type="entry name" value="Oxidoreductase_gamma_subunit"/>
</dbReference>
<reference evidence="6 7" key="1">
    <citation type="submission" date="2019-12" db="EMBL/GenBank/DDBJ databases">
        <title>Defluviitalea raffinosedens, isolated from a biogas fermenter, genome sequencing and characterization.</title>
        <authorList>
            <person name="Rettenmaier R."/>
            <person name="Schneider M."/>
            <person name="Neuhaus K."/>
            <person name="Liebl W."/>
            <person name="Zverlov V."/>
        </authorList>
    </citation>
    <scope>NUCLEOTIDE SEQUENCE [LARGE SCALE GENOMIC DNA]</scope>
    <source>
        <strain evidence="6 7">249c-K6</strain>
    </source>
</reference>
<gene>
    <name evidence="6" type="ORF">GND95_03005</name>
</gene>
<dbReference type="GO" id="GO:0051536">
    <property type="term" value="F:iron-sulfur cluster binding"/>
    <property type="evidence" value="ECO:0007669"/>
    <property type="project" value="UniProtKB-KW"/>
</dbReference>
<dbReference type="PANTHER" id="PTHR43366:SF1">
    <property type="entry name" value="PYRUVATE SYNTHASE SUBUNIT PORC"/>
    <property type="match status" value="1"/>
</dbReference>
<evidence type="ECO:0000256" key="2">
    <source>
        <dbReference type="ARBA" id="ARBA00023002"/>
    </source>
</evidence>
<dbReference type="InterPro" id="IPR002869">
    <property type="entry name" value="Pyrv_flavodox_OxRed_cen"/>
</dbReference>
<keyword evidence="7" id="KW-1185">Reference proteome</keyword>
<sequence length="360" mass="39900">METAKVKLPITNEHGFYEIRLESIGGLGANLSGKILGELGAIYLGLNSSSFASYGSEKRGTPVKAFVRWADPSQEIRINSPVETPHLLGLFHERLAGKIPVMQGVGPDTIVVVNTDEDPDVIRDRLKMHAGTLVCVDALRLAIEAKTRVNMIMLGAMAKASGFIPVEDLKELVKDTLGKKYPAALQANLEGIDKGYNNIVVKKYEDDGKYPYQEYSEVKREWGYDNAPIGGINPHYGSTINNDLSGSREGYIPVFKKEACINCGMCDSTCPDMVYQFVPGEYKGKPSMINLGPDYHHCKGCLRCVEACPTDALTAGLEREVDIWKNHVRNQELLVDKMEFEDVGPNSWMRSESYTTNELR</sequence>
<evidence type="ECO:0000259" key="5">
    <source>
        <dbReference type="PROSITE" id="PS51379"/>
    </source>
</evidence>
<dbReference type="NCBIfam" id="TIGR02175">
    <property type="entry name" value="PorC_KorC"/>
    <property type="match status" value="1"/>
</dbReference>
<keyword evidence="1" id="KW-0479">Metal-binding</keyword>
<dbReference type="PROSITE" id="PS00198">
    <property type="entry name" value="4FE4S_FER_1"/>
    <property type="match status" value="1"/>
</dbReference>
<evidence type="ECO:0000256" key="4">
    <source>
        <dbReference type="ARBA" id="ARBA00023014"/>
    </source>
</evidence>
<keyword evidence="3" id="KW-0408">Iron</keyword>
<dbReference type="PANTHER" id="PTHR43366">
    <property type="entry name" value="PYRUVATE SYNTHASE SUBUNIT PORC"/>
    <property type="match status" value="1"/>
</dbReference>
<keyword evidence="2" id="KW-0560">Oxidoreductase</keyword>
<dbReference type="PROSITE" id="PS51379">
    <property type="entry name" value="4FE4S_FER_2"/>
    <property type="match status" value="2"/>
</dbReference>
<feature type="domain" description="4Fe-4S ferredoxin-type" evidence="5">
    <location>
        <begin position="289"/>
        <end position="318"/>
    </location>
</feature>
<dbReference type="Pfam" id="PF14697">
    <property type="entry name" value="Fer4_21"/>
    <property type="match status" value="1"/>
</dbReference>